<dbReference type="InterPro" id="IPR036759">
    <property type="entry name" value="TPK_catalytic_sf"/>
</dbReference>
<dbReference type="GO" id="GO:0005524">
    <property type="term" value="F:ATP binding"/>
    <property type="evidence" value="ECO:0007669"/>
    <property type="project" value="UniProtKB-KW"/>
</dbReference>
<gene>
    <name evidence="7" type="ORF">B5E75_04165</name>
</gene>
<comment type="caution">
    <text evidence="7">The sequence shown here is derived from an EMBL/GenBank/DDBJ whole genome shotgun (WGS) entry which is preliminary data.</text>
</comment>
<dbReference type="PANTHER" id="PTHR41299:SF1">
    <property type="entry name" value="THIAMINE PYROPHOSPHOKINASE"/>
    <property type="match status" value="1"/>
</dbReference>
<dbReference type="SUPFAM" id="SSF63999">
    <property type="entry name" value="Thiamin pyrophosphokinase, catalytic domain"/>
    <property type="match status" value="1"/>
</dbReference>
<keyword evidence="3 7" id="KW-0418">Kinase</keyword>
<dbReference type="CDD" id="cd07995">
    <property type="entry name" value="TPK"/>
    <property type="match status" value="1"/>
</dbReference>
<dbReference type="Pfam" id="PF04265">
    <property type="entry name" value="TPK_B1_binding"/>
    <property type="match status" value="1"/>
</dbReference>
<dbReference type="SUPFAM" id="SSF63862">
    <property type="entry name" value="Thiamin pyrophosphokinase, substrate-binding domain"/>
    <property type="match status" value="1"/>
</dbReference>
<evidence type="ECO:0000313" key="8">
    <source>
        <dbReference type="Proteomes" id="UP000195305"/>
    </source>
</evidence>
<feature type="domain" description="Thiamin pyrophosphokinase thiamin-binding" evidence="6">
    <location>
        <begin position="129"/>
        <end position="191"/>
    </location>
</feature>
<dbReference type="GO" id="GO:0004788">
    <property type="term" value="F:thiamine diphosphokinase activity"/>
    <property type="evidence" value="ECO:0007669"/>
    <property type="project" value="UniProtKB-UniRule"/>
</dbReference>
<dbReference type="EMBL" id="NFLJ01000009">
    <property type="protein sequence ID" value="OUQ35227.1"/>
    <property type="molecule type" value="Genomic_DNA"/>
</dbReference>
<dbReference type="PANTHER" id="PTHR41299">
    <property type="entry name" value="THIAMINE PYROPHOSPHOKINASE"/>
    <property type="match status" value="1"/>
</dbReference>
<protein>
    <recommendedName>
        <fullName evidence="5">Thiamine diphosphokinase</fullName>
        <ecNumber evidence="5">2.7.6.2</ecNumber>
    </recommendedName>
</protein>
<dbReference type="InterPro" id="IPR007373">
    <property type="entry name" value="Thiamin_PyroPKinase_B1-bd"/>
</dbReference>
<evidence type="ECO:0000256" key="2">
    <source>
        <dbReference type="ARBA" id="ARBA00022741"/>
    </source>
</evidence>
<sequence>MKIGIYGSIDVGPVHDRTIDYIAVDRGVEHLYHQGITPIIAIGDMDSLDNEQLLDQLKIQRYSSIKDDTDTALALQYAIDHGYHTIDLYGVTHQRMDHFMAVLCLLEKYQEYAITIYDEWNKIYVLKPGQHYIFKEYYHYFSLFAFDESIITLSHCYYPLNQYHLKRNDPLCVSNQMDGEYAVIENSQTILCIQSQS</sequence>
<evidence type="ECO:0000256" key="5">
    <source>
        <dbReference type="NCBIfam" id="TIGR01378"/>
    </source>
</evidence>
<dbReference type="RefSeq" id="WP_087357533.1">
    <property type="nucleotide sequence ID" value="NZ_NFLJ01000009.1"/>
</dbReference>
<dbReference type="Gene3D" id="3.40.50.10240">
    <property type="entry name" value="Thiamin pyrophosphokinase, catalytic domain"/>
    <property type="match status" value="1"/>
</dbReference>
<proteinExistence type="predicted"/>
<keyword evidence="4" id="KW-0067">ATP-binding</keyword>
<name>A0A1Y4SZ76_9FIRM</name>
<dbReference type="EC" id="2.7.6.2" evidence="5"/>
<dbReference type="GO" id="GO:0009229">
    <property type="term" value="P:thiamine diphosphate biosynthetic process"/>
    <property type="evidence" value="ECO:0007669"/>
    <property type="project" value="InterPro"/>
</dbReference>
<organism evidence="7 8">
    <name type="scientific">Massilimicrobiota timonensis</name>
    <dbReference type="NCBI Taxonomy" id="1776392"/>
    <lineage>
        <taxon>Bacteria</taxon>
        <taxon>Bacillati</taxon>
        <taxon>Bacillota</taxon>
        <taxon>Erysipelotrichia</taxon>
        <taxon>Erysipelotrichales</taxon>
        <taxon>Erysipelotrichaceae</taxon>
        <taxon>Massilimicrobiota</taxon>
    </lineage>
</organism>
<accession>A0A1Y4SZ76</accession>
<evidence type="ECO:0000256" key="3">
    <source>
        <dbReference type="ARBA" id="ARBA00022777"/>
    </source>
</evidence>
<dbReference type="InterPro" id="IPR007371">
    <property type="entry name" value="TPK_catalytic"/>
</dbReference>
<dbReference type="NCBIfam" id="TIGR01378">
    <property type="entry name" value="thi_PPkinase"/>
    <property type="match status" value="1"/>
</dbReference>
<dbReference type="GO" id="GO:0006772">
    <property type="term" value="P:thiamine metabolic process"/>
    <property type="evidence" value="ECO:0007669"/>
    <property type="project" value="UniProtKB-UniRule"/>
</dbReference>
<dbReference type="InterPro" id="IPR036371">
    <property type="entry name" value="TPK_B1-bd_sf"/>
</dbReference>
<reference evidence="7 8" key="1">
    <citation type="journal article" date="2018" name="BMC Genomics">
        <title>Whole genome sequencing and function prediction of 133 gut anaerobes isolated from chicken caecum in pure cultures.</title>
        <authorList>
            <person name="Medvecky M."/>
            <person name="Cejkova D."/>
            <person name="Polansky O."/>
            <person name="Karasova D."/>
            <person name="Kubasova T."/>
            <person name="Cizek A."/>
            <person name="Rychlik I."/>
        </authorList>
    </citation>
    <scope>NUCLEOTIDE SEQUENCE [LARGE SCALE GENOMIC DNA]</scope>
    <source>
        <strain evidence="7 8">An13</strain>
    </source>
</reference>
<dbReference type="GO" id="GO:0030975">
    <property type="term" value="F:thiamine binding"/>
    <property type="evidence" value="ECO:0007669"/>
    <property type="project" value="InterPro"/>
</dbReference>
<keyword evidence="2" id="KW-0547">Nucleotide-binding</keyword>
<evidence type="ECO:0000259" key="6">
    <source>
        <dbReference type="SMART" id="SM00983"/>
    </source>
</evidence>
<dbReference type="AlphaFoldDB" id="A0A1Y4SZ76"/>
<dbReference type="OrthoDB" id="9804377at2"/>
<keyword evidence="8" id="KW-1185">Reference proteome</keyword>
<keyword evidence="1" id="KW-0808">Transferase</keyword>
<evidence type="ECO:0000313" key="7">
    <source>
        <dbReference type="EMBL" id="OUQ35227.1"/>
    </source>
</evidence>
<dbReference type="InterPro" id="IPR053149">
    <property type="entry name" value="TPK"/>
</dbReference>
<dbReference type="Proteomes" id="UP000195305">
    <property type="component" value="Unassembled WGS sequence"/>
</dbReference>
<dbReference type="GO" id="GO:0016301">
    <property type="term" value="F:kinase activity"/>
    <property type="evidence" value="ECO:0007669"/>
    <property type="project" value="UniProtKB-KW"/>
</dbReference>
<dbReference type="Pfam" id="PF04263">
    <property type="entry name" value="TPK_catalytic"/>
    <property type="match status" value="1"/>
</dbReference>
<dbReference type="InterPro" id="IPR006282">
    <property type="entry name" value="Thi_PPkinase"/>
</dbReference>
<evidence type="ECO:0000256" key="1">
    <source>
        <dbReference type="ARBA" id="ARBA00022679"/>
    </source>
</evidence>
<evidence type="ECO:0000256" key="4">
    <source>
        <dbReference type="ARBA" id="ARBA00022840"/>
    </source>
</evidence>
<dbReference type="SMART" id="SM00983">
    <property type="entry name" value="TPK_B1_binding"/>
    <property type="match status" value="1"/>
</dbReference>